<protein>
    <submittedName>
        <fullName evidence="1">Uncharacterized protein</fullName>
    </submittedName>
</protein>
<comment type="caution">
    <text evidence="1">The sequence shown here is derived from an EMBL/GenBank/DDBJ whole genome shotgun (WGS) entry which is preliminary data.</text>
</comment>
<dbReference type="Proteomes" id="UP000659223">
    <property type="component" value="Unassembled WGS sequence"/>
</dbReference>
<evidence type="ECO:0000313" key="1">
    <source>
        <dbReference type="EMBL" id="GGX81638.1"/>
    </source>
</evidence>
<reference evidence="2" key="1">
    <citation type="journal article" date="2019" name="Int. J. Syst. Evol. Microbiol.">
        <title>The Global Catalogue of Microorganisms (GCM) 10K type strain sequencing project: providing services to taxonomists for standard genome sequencing and annotation.</title>
        <authorList>
            <consortium name="The Broad Institute Genomics Platform"/>
            <consortium name="The Broad Institute Genome Sequencing Center for Infectious Disease"/>
            <person name="Wu L."/>
            <person name="Ma J."/>
        </authorList>
    </citation>
    <scope>NUCLEOTIDE SEQUENCE [LARGE SCALE GENOMIC DNA]</scope>
    <source>
        <strain evidence="2">JCM 4586</strain>
    </source>
</reference>
<gene>
    <name evidence="1" type="ORF">GCM10010324_28980</name>
</gene>
<sequence>MVTAAPAAILLRAGRTYGHRRSNERTADLFSDGLECSAVSVIRTETTVHH</sequence>
<keyword evidence="2" id="KW-1185">Reference proteome</keyword>
<organism evidence="1 2">
    <name type="scientific">Streptomyces hiroshimensis</name>
    <dbReference type="NCBI Taxonomy" id="66424"/>
    <lineage>
        <taxon>Bacteria</taxon>
        <taxon>Bacillati</taxon>
        <taxon>Actinomycetota</taxon>
        <taxon>Actinomycetes</taxon>
        <taxon>Kitasatosporales</taxon>
        <taxon>Streptomycetaceae</taxon>
        <taxon>Streptomyces</taxon>
    </lineage>
</organism>
<name>A0ABQ2YGQ6_9ACTN</name>
<accession>A0ABQ2YGQ6</accession>
<dbReference type="EMBL" id="BMUT01000005">
    <property type="protein sequence ID" value="GGX81638.1"/>
    <property type="molecule type" value="Genomic_DNA"/>
</dbReference>
<proteinExistence type="predicted"/>
<evidence type="ECO:0000313" key="2">
    <source>
        <dbReference type="Proteomes" id="UP000659223"/>
    </source>
</evidence>